<feature type="compositionally biased region" description="Basic residues" evidence="1">
    <location>
        <begin position="37"/>
        <end position="47"/>
    </location>
</feature>
<evidence type="ECO:0000313" key="3">
    <source>
        <dbReference type="Proteomes" id="UP001237642"/>
    </source>
</evidence>
<organism evidence="2 3">
    <name type="scientific">Heracleum sosnowskyi</name>
    <dbReference type="NCBI Taxonomy" id="360622"/>
    <lineage>
        <taxon>Eukaryota</taxon>
        <taxon>Viridiplantae</taxon>
        <taxon>Streptophyta</taxon>
        <taxon>Embryophyta</taxon>
        <taxon>Tracheophyta</taxon>
        <taxon>Spermatophyta</taxon>
        <taxon>Magnoliopsida</taxon>
        <taxon>eudicotyledons</taxon>
        <taxon>Gunneridae</taxon>
        <taxon>Pentapetalae</taxon>
        <taxon>asterids</taxon>
        <taxon>campanulids</taxon>
        <taxon>Apiales</taxon>
        <taxon>Apiaceae</taxon>
        <taxon>Apioideae</taxon>
        <taxon>apioid superclade</taxon>
        <taxon>Tordylieae</taxon>
        <taxon>Tordyliinae</taxon>
        <taxon>Heracleum</taxon>
    </lineage>
</organism>
<feature type="region of interest" description="Disordered" evidence="1">
    <location>
        <begin position="1"/>
        <end position="88"/>
    </location>
</feature>
<feature type="region of interest" description="Disordered" evidence="1">
    <location>
        <begin position="121"/>
        <end position="152"/>
    </location>
</feature>
<dbReference type="EMBL" id="JAUIZM010000007">
    <property type="protein sequence ID" value="KAK1373997.1"/>
    <property type="molecule type" value="Genomic_DNA"/>
</dbReference>
<feature type="compositionally biased region" description="Basic and acidic residues" evidence="1">
    <location>
        <begin position="143"/>
        <end position="152"/>
    </location>
</feature>
<accession>A0AAD8MIE4</accession>
<comment type="caution">
    <text evidence="2">The sequence shown here is derived from an EMBL/GenBank/DDBJ whole genome shotgun (WGS) entry which is preliminary data.</text>
</comment>
<name>A0AAD8MIE4_9APIA</name>
<dbReference type="AlphaFoldDB" id="A0AAD8MIE4"/>
<sequence length="253" mass="30207">MEDPGMLGYDSIDRRLERNKRRREQYNKVTNEARYERNKKRPERRRQLKEASMEIGVTTHNHSRVDSSTLIDEQRNARNKRRRDQRAEEKRILQLSMEKGLLEFNQQQITSSNRCLGTLTDEKRIARNKRRREQRAQNKKSKQQTDEQKNVLNKCRREQRAQKKETALQYKDVSTKSIQMIRKQTFRTKAFAEVSTRTRNTINAKKLEFGTSNSILDIGFPGEECFHCGAIMWKYERTKQQERTNSWGGFTML</sequence>
<evidence type="ECO:0000256" key="1">
    <source>
        <dbReference type="SAM" id="MobiDB-lite"/>
    </source>
</evidence>
<dbReference type="Proteomes" id="UP001237642">
    <property type="component" value="Unassembled WGS sequence"/>
</dbReference>
<protein>
    <submittedName>
        <fullName evidence="2">Uncharacterized protein</fullName>
    </submittedName>
</protein>
<reference evidence="2" key="1">
    <citation type="submission" date="2023-02" db="EMBL/GenBank/DDBJ databases">
        <title>Genome of toxic invasive species Heracleum sosnowskyi carries increased number of genes despite the absence of recent whole-genome duplications.</title>
        <authorList>
            <person name="Schelkunov M."/>
            <person name="Shtratnikova V."/>
            <person name="Makarenko M."/>
            <person name="Klepikova A."/>
            <person name="Omelchenko D."/>
            <person name="Novikova G."/>
            <person name="Obukhova E."/>
            <person name="Bogdanov V."/>
            <person name="Penin A."/>
            <person name="Logacheva M."/>
        </authorList>
    </citation>
    <scope>NUCLEOTIDE SEQUENCE</scope>
    <source>
        <strain evidence="2">Hsosn_3</strain>
        <tissue evidence="2">Leaf</tissue>
    </source>
</reference>
<keyword evidence="3" id="KW-1185">Reference proteome</keyword>
<gene>
    <name evidence="2" type="ORF">POM88_030190</name>
</gene>
<feature type="compositionally biased region" description="Basic residues" evidence="1">
    <location>
        <begin position="126"/>
        <end position="142"/>
    </location>
</feature>
<proteinExistence type="predicted"/>
<reference evidence="2" key="2">
    <citation type="submission" date="2023-05" db="EMBL/GenBank/DDBJ databases">
        <authorList>
            <person name="Schelkunov M.I."/>
        </authorList>
    </citation>
    <scope>NUCLEOTIDE SEQUENCE</scope>
    <source>
        <strain evidence="2">Hsosn_3</strain>
        <tissue evidence="2">Leaf</tissue>
    </source>
</reference>
<evidence type="ECO:0000313" key="2">
    <source>
        <dbReference type="EMBL" id="KAK1373997.1"/>
    </source>
</evidence>